<dbReference type="InterPro" id="IPR017871">
    <property type="entry name" value="ABC_transporter-like_CS"/>
</dbReference>
<dbReference type="AlphaFoldDB" id="A0A9D5JVF1"/>
<sequence>MLLRLANITKSFPGVLANDHITLDVRKGEIHAIVGENGAGKTTLMNILYGLYQPDEGEIFFKDQLVQFSSPREAIACGIGMVHQHFMLIPTFTVTENVILGAKPTDKSQGQSRSHHLKQQFLLDIKQAEQEITALSERFGLAVNPRAMVSDLAVGVRQRVEIIKALYRQAELLILDEPTSVLTPQETRDFFRILKTLVQEGMSVIFITHKLHEVIESSDRATVLRGGKVVQTVDVAGVTRRDLAQMMVGRGVLERLDKTPRKPGPERLRVEQVSYVSPEKITLLDKVSFTLHAGEILGIAGVSGNGQSELGEILAGLRAASHGKIMVNGRDVTQLSPRRIMGAGLSHIPEERQAMGLVMDFPLADNAILGSFFHPPFSHHAFLDKGQTSTYTRNLLVTYDIKTKDVTVEVHELSGGNQQKFVVGRELQRTPQILLAVQPTRGVDIGSTEFIHQRLLEQRDQGVAILLISTEMDEIFTLSDRIGVMYKGQLVGIVPTEEADRETIGLMMAGAS</sequence>
<dbReference type="PROSITE" id="PS00211">
    <property type="entry name" value="ABC_TRANSPORTER_1"/>
    <property type="match status" value="1"/>
</dbReference>
<keyword evidence="7" id="KW-1278">Translocase</keyword>
<dbReference type="CDD" id="cd03216">
    <property type="entry name" value="ABC_Carb_Monos_I"/>
    <property type="match status" value="1"/>
</dbReference>
<evidence type="ECO:0000256" key="8">
    <source>
        <dbReference type="ARBA" id="ARBA00023136"/>
    </source>
</evidence>
<dbReference type="GO" id="GO:0005886">
    <property type="term" value="C:plasma membrane"/>
    <property type="evidence" value="ECO:0007669"/>
    <property type="project" value="UniProtKB-SubCell"/>
</dbReference>
<dbReference type="Proteomes" id="UP000649604">
    <property type="component" value="Unassembled WGS sequence"/>
</dbReference>
<keyword evidence="3" id="KW-1003">Cell membrane</keyword>
<comment type="subcellular location">
    <subcellularLocation>
        <location evidence="1">Cell membrane</location>
        <topology evidence="1">Peripheral membrane protein</topology>
    </subcellularLocation>
</comment>
<protein>
    <submittedName>
        <fullName evidence="10">ATP-binding cassette domain-containing protein</fullName>
    </submittedName>
</protein>
<keyword evidence="2" id="KW-0813">Transport</keyword>
<evidence type="ECO:0000256" key="7">
    <source>
        <dbReference type="ARBA" id="ARBA00022967"/>
    </source>
</evidence>
<evidence type="ECO:0000313" key="11">
    <source>
        <dbReference type="Proteomes" id="UP000649604"/>
    </source>
</evidence>
<gene>
    <name evidence="10" type="ORF">GF339_10395</name>
</gene>
<dbReference type="InterPro" id="IPR003593">
    <property type="entry name" value="AAA+_ATPase"/>
</dbReference>
<proteinExistence type="predicted"/>
<dbReference type="Pfam" id="PF00005">
    <property type="entry name" value="ABC_tran"/>
    <property type="match status" value="2"/>
</dbReference>
<keyword evidence="6 10" id="KW-0067">ATP-binding</keyword>
<keyword evidence="8" id="KW-0472">Membrane</keyword>
<dbReference type="GO" id="GO:0016887">
    <property type="term" value="F:ATP hydrolysis activity"/>
    <property type="evidence" value="ECO:0007669"/>
    <property type="project" value="InterPro"/>
</dbReference>
<dbReference type="Gene3D" id="3.40.50.300">
    <property type="entry name" value="P-loop containing nucleotide triphosphate hydrolases"/>
    <property type="match status" value="2"/>
</dbReference>
<keyword evidence="4" id="KW-0677">Repeat</keyword>
<dbReference type="PROSITE" id="PS50893">
    <property type="entry name" value="ABC_TRANSPORTER_2"/>
    <property type="match status" value="2"/>
</dbReference>
<feature type="domain" description="ABC transporter" evidence="9">
    <location>
        <begin position="268"/>
        <end position="512"/>
    </location>
</feature>
<evidence type="ECO:0000256" key="2">
    <source>
        <dbReference type="ARBA" id="ARBA00022448"/>
    </source>
</evidence>
<dbReference type="PANTHER" id="PTHR43790">
    <property type="entry name" value="CARBOHYDRATE TRANSPORT ATP-BINDING PROTEIN MG119-RELATED"/>
    <property type="match status" value="1"/>
</dbReference>
<dbReference type="PANTHER" id="PTHR43790:SF4">
    <property type="entry name" value="GUANOSINE IMPORT ATP-BINDING PROTEIN NUPO"/>
    <property type="match status" value="1"/>
</dbReference>
<feature type="domain" description="ABC transporter" evidence="9">
    <location>
        <begin position="3"/>
        <end position="251"/>
    </location>
</feature>
<evidence type="ECO:0000256" key="6">
    <source>
        <dbReference type="ARBA" id="ARBA00022840"/>
    </source>
</evidence>
<keyword evidence="5" id="KW-0547">Nucleotide-binding</keyword>
<reference evidence="10" key="1">
    <citation type="submission" date="2019-11" db="EMBL/GenBank/DDBJ databases">
        <title>Microbial mats filling the niche in hypersaline microbial mats.</title>
        <authorList>
            <person name="Wong H.L."/>
            <person name="Macleod F.I."/>
            <person name="White R.A. III"/>
            <person name="Burns B.P."/>
        </authorList>
    </citation>
    <scope>NUCLEOTIDE SEQUENCE</scope>
    <source>
        <strain evidence="10">Rbin_158</strain>
    </source>
</reference>
<evidence type="ECO:0000256" key="5">
    <source>
        <dbReference type="ARBA" id="ARBA00022741"/>
    </source>
</evidence>
<dbReference type="SMART" id="SM00382">
    <property type="entry name" value="AAA"/>
    <property type="match status" value="1"/>
</dbReference>
<dbReference type="GO" id="GO:0005524">
    <property type="term" value="F:ATP binding"/>
    <property type="evidence" value="ECO:0007669"/>
    <property type="project" value="UniProtKB-KW"/>
</dbReference>
<evidence type="ECO:0000256" key="4">
    <source>
        <dbReference type="ARBA" id="ARBA00022737"/>
    </source>
</evidence>
<dbReference type="EMBL" id="WJJP01000330">
    <property type="protein sequence ID" value="MBD3324984.1"/>
    <property type="molecule type" value="Genomic_DNA"/>
</dbReference>
<evidence type="ECO:0000259" key="9">
    <source>
        <dbReference type="PROSITE" id="PS50893"/>
    </source>
</evidence>
<evidence type="ECO:0000313" key="10">
    <source>
        <dbReference type="EMBL" id="MBD3324984.1"/>
    </source>
</evidence>
<accession>A0A9D5JVF1</accession>
<dbReference type="SUPFAM" id="SSF52540">
    <property type="entry name" value="P-loop containing nucleoside triphosphate hydrolases"/>
    <property type="match status" value="2"/>
</dbReference>
<dbReference type="InterPro" id="IPR027417">
    <property type="entry name" value="P-loop_NTPase"/>
</dbReference>
<comment type="caution">
    <text evidence="10">The sequence shown here is derived from an EMBL/GenBank/DDBJ whole genome shotgun (WGS) entry which is preliminary data.</text>
</comment>
<evidence type="ECO:0000256" key="3">
    <source>
        <dbReference type="ARBA" id="ARBA00022475"/>
    </source>
</evidence>
<evidence type="ECO:0000256" key="1">
    <source>
        <dbReference type="ARBA" id="ARBA00004202"/>
    </source>
</evidence>
<name>A0A9D5JVF1_9BACT</name>
<organism evidence="10 11">
    <name type="scientific">candidate division KSB3 bacterium</name>
    <dbReference type="NCBI Taxonomy" id="2044937"/>
    <lineage>
        <taxon>Bacteria</taxon>
        <taxon>candidate division KSB3</taxon>
    </lineage>
</organism>
<dbReference type="InterPro" id="IPR050107">
    <property type="entry name" value="ABC_carbohydrate_import_ATPase"/>
</dbReference>
<dbReference type="InterPro" id="IPR003439">
    <property type="entry name" value="ABC_transporter-like_ATP-bd"/>
</dbReference>
<dbReference type="CDD" id="cd03215">
    <property type="entry name" value="ABC_Carb_Monos_II"/>
    <property type="match status" value="1"/>
</dbReference>
<dbReference type="FunFam" id="3.40.50.300:FF:000127">
    <property type="entry name" value="Ribose import ATP-binding protein RbsA"/>
    <property type="match status" value="1"/>
</dbReference>